<keyword evidence="2" id="KW-0413">Isomerase</keyword>
<dbReference type="Proteomes" id="UP000291483">
    <property type="component" value="Unassembled WGS sequence"/>
</dbReference>
<proteinExistence type="inferred from homology"/>
<accession>A0A4Q8AIS1</accession>
<dbReference type="InterPro" id="IPR050282">
    <property type="entry name" value="Cycloisomerase_2"/>
</dbReference>
<evidence type="ECO:0000313" key="3">
    <source>
        <dbReference type="Proteomes" id="UP000291483"/>
    </source>
</evidence>
<protein>
    <submittedName>
        <fullName evidence="2">6-phosphogluconolactonase (Cycloisomerase 2 family)</fullName>
    </submittedName>
</protein>
<evidence type="ECO:0000256" key="1">
    <source>
        <dbReference type="ARBA" id="ARBA00005564"/>
    </source>
</evidence>
<organism evidence="2 3">
    <name type="scientific">Microterricola gilva</name>
    <dbReference type="NCBI Taxonomy" id="393267"/>
    <lineage>
        <taxon>Bacteria</taxon>
        <taxon>Bacillati</taxon>
        <taxon>Actinomycetota</taxon>
        <taxon>Actinomycetes</taxon>
        <taxon>Micrococcales</taxon>
        <taxon>Microbacteriaceae</taxon>
        <taxon>Microterricola</taxon>
    </lineage>
</organism>
<dbReference type="GO" id="GO:0017057">
    <property type="term" value="F:6-phosphogluconolactonase activity"/>
    <property type="evidence" value="ECO:0007669"/>
    <property type="project" value="TreeGrafter"/>
</dbReference>
<dbReference type="Gene3D" id="2.130.10.10">
    <property type="entry name" value="YVTN repeat-like/Quinoprotein amine dehydrogenase"/>
    <property type="match status" value="1"/>
</dbReference>
<dbReference type="GO" id="GO:0016853">
    <property type="term" value="F:isomerase activity"/>
    <property type="evidence" value="ECO:0007669"/>
    <property type="project" value="UniProtKB-KW"/>
</dbReference>
<reference evidence="2 3" key="1">
    <citation type="submission" date="2019-02" db="EMBL/GenBank/DDBJ databases">
        <title>Sequencing the genomes of 1000 actinobacteria strains.</title>
        <authorList>
            <person name="Klenk H.-P."/>
        </authorList>
    </citation>
    <scope>NUCLEOTIDE SEQUENCE [LARGE SCALE GENOMIC DNA]</scope>
    <source>
        <strain evidence="2 3">DSM 18319</strain>
    </source>
</reference>
<dbReference type="PANTHER" id="PTHR30344:SF1">
    <property type="entry name" value="6-PHOSPHOGLUCONOLACTONASE"/>
    <property type="match status" value="1"/>
</dbReference>
<sequence>MDATLLIGGYTGDSGAGLGIEAAVATPDAGITGLGTAAAVGSPSYLARHPLLPVVYAACEDAAEVRAFAIEGGAGTAEALTPDAAVALSPLGGPWPAGALVCHVAVDPGGRWLVSSSYGDGIVCLFTLDERGGIAARFEGAPAVDLAAAASGSAPRPSRAHAALALPDGRIATTDLGHDLLRVWSVVPNGGAEGAERFELRLDQELALPAGSGPRLLDLHPSGHIYIITEYSIEIAVVAPVAGSSTYALSGMFPILPAGEAPVDGDCGAHISIDAAAARVHATVRRRNTLHSFGISADGSTLHPLAEIGTGGNWPRHHLQHDGRLHVANQLSNAVSTFAIGEDGLPGALLGEFATGAPSCVIAL</sequence>
<dbReference type="Pfam" id="PF10282">
    <property type="entry name" value="Lactonase"/>
    <property type="match status" value="1"/>
</dbReference>
<dbReference type="RefSeq" id="WP_165397246.1">
    <property type="nucleotide sequence ID" value="NZ_SHLC01000001.1"/>
</dbReference>
<dbReference type="SUPFAM" id="SSF51004">
    <property type="entry name" value="C-terminal (heme d1) domain of cytochrome cd1-nitrite reductase"/>
    <property type="match status" value="1"/>
</dbReference>
<evidence type="ECO:0000313" key="2">
    <source>
        <dbReference type="EMBL" id="RZU63841.1"/>
    </source>
</evidence>
<comment type="similarity">
    <text evidence="1">Belongs to the cycloisomerase 2 family.</text>
</comment>
<name>A0A4Q8AIS1_9MICO</name>
<dbReference type="InterPro" id="IPR011048">
    <property type="entry name" value="Haem_d1_sf"/>
</dbReference>
<dbReference type="AlphaFoldDB" id="A0A4Q8AIS1"/>
<comment type="caution">
    <text evidence="2">The sequence shown here is derived from an EMBL/GenBank/DDBJ whole genome shotgun (WGS) entry which is preliminary data.</text>
</comment>
<dbReference type="InterPro" id="IPR019405">
    <property type="entry name" value="Lactonase_7-beta_prop"/>
</dbReference>
<dbReference type="EMBL" id="SHLC01000001">
    <property type="protein sequence ID" value="RZU63841.1"/>
    <property type="molecule type" value="Genomic_DNA"/>
</dbReference>
<keyword evidence="3" id="KW-1185">Reference proteome</keyword>
<dbReference type="InterPro" id="IPR015943">
    <property type="entry name" value="WD40/YVTN_repeat-like_dom_sf"/>
</dbReference>
<gene>
    <name evidence="2" type="ORF">EV379_0130</name>
</gene>
<dbReference type="PANTHER" id="PTHR30344">
    <property type="entry name" value="6-PHOSPHOGLUCONOLACTONASE-RELATED"/>
    <property type="match status" value="1"/>
</dbReference>